<proteinExistence type="predicted"/>
<reference evidence="1 2" key="1">
    <citation type="submission" date="2019-02" db="EMBL/GenBank/DDBJ databases">
        <title>Deep-cultivation of Planctomycetes and their phenomic and genomic characterization uncovers novel biology.</title>
        <authorList>
            <person name="Wiegand S."/>
            <person name="Jogler M."/>
            <person name="Boedeker C."/>
            <person name="Pinto D."/>
            <person name="Vollmers J."/>
            <person name="Rivas-Marin E."/>
            <person name="Kohn T."/>
            <person name="Peeters S.H."/>
            <person name="Heuer A."/>
            <person name="Rast P."/>
            <person name="Oberbeckmann S."/>
            <person name="Bunk B."/>
            <person name="Jeske O."/>
            <person name="Meyerdierks A."/>
            <person name="Storesund J.E."/>
            <person name="Kallscheuer N."/>
            <person name="Luecker S."/>
            <person name="Lage O.M."/>
            <person name="Pohl T."/>
            <person name="Merkel B.J."/>
            <person name="Hornburger P."/>
            <person name="Mueller R.-W."/>
            <person name="Bruemmer F."/>
            <person name="Labrenz M."/>
            <person name="Spormann A.M."/>
            <person name="Op den Camp H."/>
            <person name="Overmann J."/>
            <person name="Amann R."/>
            <person name="Jetten M.S.M."/>
            <person name="Mascher T."/>
            <person name="Medema M.H."/>
            <person name="Devos D.P."/>
            <person name="Kaster A.-K."/>
            <person name="Ovreas L."/>
            <person name="Rohde M."/>
            <person name="Galperin M.Y."/>
            <person name="Jogler C."/>
        </authorList>
    </citation>
    <scope>NUCLEOTIDE SEQUENCE [LARGE SCALE GENOMIC DNA]</scope>
    <source>
        <strain evidence="1 2">Pan216</strain>
    </source>
</reference>
<evidence type="ECO:0000313" key="1">
    <source>
        <dbReference type="EMBL" id="QDU61951.1"/>
    </source>
</evidence>
<organism evidence="1 2">
    <name type="scientific">Kolteria novifilia</name>
    <dbReference type="NCBI Taxonomy" id="2527975"/>
    <lineage>
        <taxon>Bacteria</taxon>
        <taxon>Pseudomonadati</taxon>
        <taxon>Planctomycetota</taxon>
        <taxon>Planctomycetia</taxon>
        <taxon>Kolteriales</taxon>
        <taxon>Kolteriaceae</taxon>
        <taxon>Kolteria</taxon>
    </lineage>
</organism>
<name>A0A518B4N9_9BACT</name>
<keyword evidence="2" id="KW-1185">Reference proteome</keyword>
<evidence type="ECO:0000313" key="2">
    <source>
        <dbReference type="Proteomes" id="UP000317093"/>
    </source>
</evidence>
<gene>
    <name evidence="1" type="ORF">Pan216_28170</name>
</gene>
<dbReference type="EMBL" id="CP036279">
    <property type="protein sequence ID" value="QDU61951.1"/>
    <property type="molecule type" value="Genomic_DNA"/>
</dbReference>
<protein>
    <submittedName>
        <fullName evidence="1">Uncharacterized protein</fullName>
    </submittedName>
</protein>
<accession>A0A518B4N9</accession>
<dbReference type="AlphaFoldDB" id="A0A518B4N9"/>
<dbReference type="KEGG" id="knv:Pan216_28170"/>
<sequence length="121" mass="13263">MLLPNRSVDTKYVTYPVITKEGRMKSGIVVNESEQGLTLHRPPPTRTAIPRDSIEEMVSSGMSLMPEGFSPAACVALCRQTAMRIYESFAVANCLKQRRMSTAIKQATKKESTKAGAIDNA</sequence>
<dbReference type="Proteomes" id="UP000317093">
    <property type="component" value="Chromosome"/>
</dbReference>